<accession>A0A1E5UG56</accession>
<dbReference type="AlphaFoldDB" id="A0A1E5UG56"/>
<feature type="chain" id="PRO_5009186948" description="Outer membrane beta-barrel domain protein" evidence="1">
    <location>
        <begin position="21"/>
        <end position="169"/>
    </location>
</feature>
<evidence type="ECO:0000256" key="1">
    <source>
        <dbReference type="SAM" id="SignalP"/>
    </source>
</evidence>
<dbReference type="PATRIC" id="fig|237258.4.peg.1581"/>
<dbReference type="RefSeq" id="WP_069797282.1">
    <property type="nucleotide sequence ID" value="NZ_CP034157.1"/>
</dbReference>
<dbReference type="KEGG" id="cnr:EB819_02980"/>
<evidence type="ECO:0008006" key="4">
    <source>
        <dbReference type="Google" id="ProtNLM"/>
    </source>
</evidence>
<organism evidence="2 3">
    <name type="scientific">Cloacibacterium normanense</name>
    <dbReference type="NCBI Taxonomy" id="237258"/>
    <lineage>
        <taxon>Bacteria</taxon>
        <taxon>Pseudomonadati</taxon>
        <taxon>Bacteroidota</taxon>
        <taxon>Flavobacteriia</taxon>
        <taxon>Flavobacteriales</taxon>
        <taxon>Weeksellaceae</taxon>
    </lineage>
</organism>
<feature type="signal peptide" evidence="1">
    <location>
        <begin position="1"/>
        <end position="20"/>
    </location>
</feature>
<comment type="caution">
    <text evidence="2">The sequence shown here is derived from an EMBL/GenBank/DDBJ whole genome shotgun (WGS) entry which is preliminary data.</text>
</comment>
<dbReference type="OrthoDB" id="945117at2"/>
<proteinExistence type="predicted"/>
<dbReference type="Proteomes" id="UP000095601">
    <property type="component" value="Unassembled WGS sequence"/>
</dbReference>
<evidence type="ECO:0000313" key="2">
    <source>
        <dbReference type="EMBL" id="OEL11869.1"/>
    </source>
</evidence>
<dbReference type="EMBL" id="MKGI01000014">
    <property type="protein sequence ID" value="OEL11869.1"/>
    <property type="molecule type" value="Genomic_DNA"/>
</dbReference>
<dbReference type="STRING" id="237258.SAMN04489756_11723"/>
<protein>
    <recommendedName>
        <fullName evidence="4">Outer membrane beta-barrel domain protein</fullName>
    </recommendedName>
</protein>
<reference evidence="2 3" key="1">
    <citation type="submission" date="2016-09" db="EMBL/GenBank/DDBJ databases">
        <authorList>
            <person name="Capua I."/>
            <person name="De Benedictis P."/>
            <person name="Joannis T."/>
            <person name="Lombin L.H."/>
            <person name="Cattoli G."/>
        </authorList>
    </citation>
    <scope>NUCLEOTIDE SEQUENCE [LARGE SCALE GENOMIC DNA]</scope>
    <source>
        <strain evidence="2 3">NRS-1</strain>
    </source>
</reference>
<keyword evidence="1" id="KW-0732">Signal</keyword>
<keyword evidence="3" id="KW-1185">Reference proteome</keyword>
<name>A0A1E5UG56_9FLAO</name>
<dbReference type="InterPro" id="IPR011250">
    <property type="entry name" value="OMP/PagP_B-barrel"/>
</dbReference>
<evidence type="ECO:0000313" key="3">
    <source>
        <dbReference type="Proteomes" id="UP000095601"/>
    </source>
</evidence>
<sequence>MKKLFLVGALALFGAMNAQKSSEATSKGKWVIETNAGSPLHYLGGSTAFSLTSVDGETIWNVGAEGGYFVADNLAVKAGLGLGDFGEDNLTTYRVGVQYYVNSKFPLAADFTGASTGDESINYFGVEGGYAWFVAPNVALTPKLRYNITLDDQKAPSSFQGLIGFSLFF</sequence>
<dbReference type="SUPFAM" id="SSF56925">
    <property type="entry name" value="OMPA-like"/>
    <property type="match status" value="1"/>
</dbReference>
<gene>
    <name evidence="2" type="ORF">BHF72_1627</name>
</gene>